<evidence type="ECO:0000256" key="1">
    <source>
        <dbReference type="SAM" id="MobiDB-lite"/>
    </source>
</evidence>
<feature type="region of interest" description="Disordered" evidence="1">
    <location>
        <begin position="24"/>
        <end position="57"/>
    </location>
</feature>
<organism evidence="3 4">
    <name type="scientific">Umezawaea endophytica</name>
    <dbReference type="NCBI Taxonomy" id="1654476"/>
    <lineage>
        <taxon>Bacteria</taxon>
        <taxon>Bacillati</taxon>
        <taxon>Actinomycetota</taxon>
        <taxon>Actinomycetes</taxon>
        <taxon>Pseudonocardiales</taxon>
        <taxon>Pseudonocardiaceae</taxon>
        <taxon>Umezawaea</taxon>
    </lineage>
</organism>
<dbReference type="EMBL" id="JANYMP010000002">
    <property type="protein sequence ID" value="MCS7476420.1"/>
    <property type="molecule type" value="Genomic_DNA"/>
</dbReference>
<gene>
    <name evidence="3" type="ORF">NZH93_06120</name>
</gene>
<protein>
    <recommendedName>
        <fullName evidence="5">PknH-like protein</fullName>
    </recommendedName>
</protein>
<feature type="chain" id="PRO_5040928172" description="PknH-like protein" evidence="2">
    <location>
        <begin position="26"/>
        <end position="225"/>
    </location>
</feature>
<dbReference type="PROSITE" id="PS51257">
    <property type="entry name" value="PROKAR_LIPOPROTEIN"/>
    <property type="match status" value="1"/>
</dbReference>
<keyword evidence="2" id="KW-0732">Signal</keyword>
<feature type="compositionally biased region" description="Low complexity" evidence="1">
    <location>
        <begin position="24"/>
        <end position="45"/>
    </location>
</feature>
<feature type="signal peptide" evidence="2">
    <location>
        <begin position="1"/>
        <end position="25"/>
    </location>
</feature>
<name>A0A9X2VGV4_9PSEU</name>
<dbReference type="RefSeq" id="WP_259621919.1">
    <property type="nucleotide sequence ID" value="NZ_JANYMP010000002.1"/>
</dbReference>
<sequence length="225" mass="23176">MRVPRCLFTAALITVLAGCSGGTTAAPPSASSAAPTTTTSAAPPTVEQMPPEEADAGLRRGMITEARLGELGYTTAEPFTISRKPSHVVSTCGGETEVNDRVYGWALAKYTRAGVALTTQVSHFELMTAGEALEQVRALATCPGYQQPDGRALTMHYDVTVPPVAGVDGELSYCAEAEGGVGFCHLLLTHQSFLSATTVVAPSRAAALGLLGELAPELGAAIITA</sequence>
<proteinExistence type="predicted"/>
<reference evidence="3" key="1">
    <citation type="submission" date="2022-08" db="EMBL/GenBank/DDBJ databases">
        <authorList>
            <person name="Tistechok S."/>
            <person name="Samborskyy M."/>
            <person name="Roman I."/>
        </authorList>
    </citation>
    <scope>NUCLEOTIDE SEQUENCE</scope>
    <source>
        <strain evidence="3">DSM 103496</strain>
    </source>
</reference>
<evidence type="ECO:0000313" key="3">
    <source>
        <dbReference type="EMBL" id="MCS7476420.1"/>
    </source>
</evidence>
<evidence type="ECO:0000256" key="2">
    <source>
        <dbReference type="SAM" id="SignalP"/>
    </source>
</evidence>
<dbReference type="Proteomes" id="UP001141259">
    <property type="component" value="Unassembled WGS sequence"/>
</dbReference>
<dbReference type="AlphaFoldDB" id="A0A9X2VGV4"/>
<comment type="caution">
    <text evidence="3">The sequence shown here is derived from an EMBL/GenBank/DDBJ whole genome shotgun (WGS) entry which is preliminary data.</text>
</comment>
<evidence type="ECO:0008006" key="5">
    <source>
        <dbReference type="Google" id="ProtNLM"/>
    </source>
</evidence>
<evidence type="ECO:0000313" key="4">
    <source>
        <dbReference type="Proteomes" id="UP001141259"/>
    </source>
</evidence>
<accession>A0A9X2VGV4</accession>
<keyword evidence="4" id="KW-1185">Reference proteome</keyword>